<evidence type="ECO:0000256" key="6">
    <source>
        <dbReference type="SAM" id="Phobius"/>
    </source>
</evidence>
<protein>
    <recommendedName>
        <fullName evidence="7">SHSP domain-containing protein</fullName>
    </recommendedName>
</protein>
<dbReference type="InterPro" id="IPR002068">
    <property type="entry name" value="A-crystallin/Hsp20_dom"/>
</dbReference>
<evidence type="ECO:0000259" key="7">
    <source>
        <dbReference type="PROSITE" id="PS01031"/>
    </source>
</evidence>
<evidence type="ECO:0000256" key="2">
    <source>
        <dbReference type="ARBA" id="ARBA00022475"/>
    </source>
</evidence>
<comment type="subcellular location">
    <subcellularLocation>
        <location evidence="1">Cell membrane</location>
        <topology evidence="1">Single-pass membrane protein</topology>
    </subcellularLocation>
</comment>
<dbReference type="GO" id="GO:0006952">
    <property type="term" value="P:defense response"/>
    <property type="evidence" value="ECO:0007669"/>
    <property type="project" value="UniProtKB-KW"/>
</dbReference>
<dbReference type="EMBL" id="NKXS01005902">
    <property type="protein sequence ID" value="PIN02482.1"/>
    <property type="molecule type" value="Genomic_DNA"/>
</dbReference>
<evidence type="ECO:0000256" key="4">
    <source>
        <dbReference type="PROSITE-ProRule" id="PRU00285"/>
    </source>
</evidence>
<comment type="similarity">
    <text evidence="4 5">Belongs to the small heat shock protein (HSP20) family.</text>
</comment>
<keyword evidence="6" id="KW-0812">Transmembrane</keyword>
<gene>
    <name evidence="8" type="ORF">CDL12_25005</name>
</gene>
<feature type="domain" description="SHSP" evidence="7">
    <location>
        <begin position="9"/>
        <end position="119"/>
    </location>
</feature>
<keyword evidence="3" id="KW-0611">Plant defense</keyword>
<dbReference type="OrthoDB" id="1431247at2759"/>
<dbReference type="SUPFAM" id="SSF49764">
    <property type="entry name" value="HSP20-like chaperones"/>
    <property type="match status" value="1"/>
</dbReference>
<keyword evidence="6" id="KW-1133">Transmembrane helix</keyword>
<feature type="transmembrane region" description="Helical" evidence="6">
    <location>
        <begin position="132"/>
        <end position="153"/>
    </location>
</feature>
<evidence type="ECO:0000313" key="8">
    <source>
        <dbReference type="EMBL" id="PIN02482.1"/>
    </source>
</evidence>
<dbReference type="AlphaFoldDB" id="A0A2G9GB82"/>
<dbReference type="Pfam" id="PF00011">
    <property type="entry name" value="HSP20"/>
    <property type="match status" value="1"/>
</dbReference>
<dbReference type="GO" id="GO:0005886">
    <property type="term" value="C:plasma membrane"/>
    <property type="evidence" value="ECO:0007669"/>
    <property type="project" value="UniProtKB-SubCell"/>
</dbReference>
<keyword evidence="2" id="KW-1003">Cell membrane</keyword>
<name>A0A2G9GB82_9LAMI</name>
<dbReference type="Proteomes" id="UP000231279">
    <property type="component" value="Unassembled WGS sequence"/>
</dbReference>
<evidence type="ECO:0000313" key="9">
    <source>
        <dbReference type="Proteomes" id="UP000231279"/>
    </source>
</evidence>
<accession>A0A2G9GB82</accession>
<dbReference type="PANTHER" id="PTHR43670">
    <property type="entry name" value="HEAT SHOCK PROTEIN 26"/>
    <property type="match status" value="1"/>
</dbReference>
<dbReference type="CDD" id="cd06464">
    <property type="entry name" value="ACD_sHsps-like"/>
    <property type="match status" value="1"/>
</dbReference>
<keyword evidence="6" id="KW-0472">Membrane</keyword>
<evidence type="ECO:0000256" key="5">
    <source>
        <dbReference type="RuleBase" id="RU003616"/>
    </source>
</evidence>
<proteinExistence type="inferred from homology"/>
<dbReference type="InterPro" id="IPR008978">
    <property type="entry name" value="HSP20-like_chaperone"/>
</dbReference>
<comment type="caution">
    <text evidence="8">The sequence shown here is derived from an EMBL/GenBank/DDBJ whole genome shotgun (WGS) entry which is preliminary data.</text>
</comment>
<sequence length="163" mass="18629">MERKADHQSTAYEKFEPFCKWDRNEDRDTIEIHLKEFKKDQLKAQICKRGILKIFGERQSDTSTKSKFYKEIPVPSNIYDTQGIHAEFINDCLHITMPKRKTIVHEFNESTSAKELKIDRSPKWEFELAKGAAVAAGMAAAAVAVLVPCVVYMCKSAICQVND</sequence>
<dbReference type="Gene3D" id="2.60.40.790">
    <property type="match status" value="1"/>
</dbReference>
<reference evidence="9" key="1">
    <citation type="journal article" date="2018" name="Gigascience">
        <title>Genome assembly of the Pink Ipe (Handroanthus impetiginosus, Bignoniaceae), a highly valued, ecologically keystone Neotropical timber forest tree.</title>
        <authorList>
            <person name="Silva-Junior O.B."/>
            <person name="Grattapaglia D."/>
            <person name="Novaes E."/>
            <person name="Collevatti R.G."/>
        </authorList>
    </citation>
    <scope>NUCLEOTIDE SEQUENCE [LARGE SCALE GENOMIC DNA]</scope>
    <source>
        <strain evidence="9">cv. UFG-1</strain>
    </source>
</reference>
<dbReference type="GO" id="GO:0034605">
    <property type="term" value="P:cellular response to heat"/>
    <property type="evidence" value="ECO:0007669"/>
    <property type="project" value="TreeGrafter"/>
</dbReference>
<dbReference type="STRING" id="429701.A0A2G9GB82"/>
<evidence type="ECO:0000256" key="1">
    <source>
        <dbReference type="ARBA" id="ARBA00004162"/>
    </source>
</evidence>
<dbReference type="PANTHER" id="PTHR43670:SF114">
    <property type="entry name" value="OS05G0592000 PROTEIN"/>
    <property type="match status" value="1"/>
</dbReference>
<evidence type="ECO:0000256" key="3">
    <source>
        <dbReference type="ARBA" id="ARBA00022821"/>
    </source>
</evidence>
<dbReference type="PROSITE" id="PS01031">
    <property type="entry name" value="SHSP"/>
    <property type="match status" value="1"/>
</dbReference>
<keyword evidence="9" id="KW-1185">Reference proteome</keyword>
<organism evidence="8 9">
    <name type="scientific">Handroanthus impetiginosus</name>
    <dbReference type="NCBI Taxonomy" id="429701"/>
    <lineage>
        <taxon>Eukaryota</taxon>
        <taxon>Viridiplantae</taxon>
        <taxon>Streptophyta</taxon>
        <taxon>Embryophyta</taxon>
        <taxon>Tracheophyta</taxon>
        <taxon>Spermatophyta</taxon>
        <taxon>Magnoliopsida</taxon>
        <taxon>eudicotyledons</taxon>
        <taxon>Gunneridae</taxon>
        <taxon>Pentapetalae</taxon>
        <taxon>asterids</taxon>
        <taxon>lamiids</taxon>
        <taxon>Lamiales</taxon>
        <taxon>Bignoniaceae</taxon>
        <taxon>Crescentiina</taxon>
        <taxon>Tabebuia alliance</taxon>
        <taxon>Handroanthus</taxon>
    </lineage>
</organism>